<keyword evidence="3" id="KW-1185">Reference proteome</keyword>
<dbReference type="AlphaFoldDB" id="A0A6I3L848"/>
<protein>
    <recommendedName>
        <fullName evidence="1">TY-Chap N-terminal domain-containing protein</fullName>
    </recommendedName>
</protein>
<sequence>MMKVAVRVDVEGAVEIARAARSFDWMWAAGDGARFAAAVGWSAPERIETTDEHALFSRTAMRVWDPSAIFWHGENGLWQVHVNVSDSPDHFAPVHAELLAAAADSVRAAITEVWGAPTLAMIGADRGVAWEFDGLAIGITTARKTVELMVVSSRWQQFWDERHNRRVARRSGMSEWDRYAESLAHYLEDVYSDTILIIDAPGGMYAQFAKNDDLLYAELSQSAHADEDWRYGPEVDLILAADGWKPPDGNSANWHRSYAAPVRTADYSHLAWRVVAGLSAMGVASPGELEPHGWRQGGRDLDTTALAPADDSPWVVVRSGGSHEVFEELAPAQSSDDMELDLPGTLGLIRAASTFDWTWTRADVERFADHAGWGSRTDLKLNRMIYAGTNLELSFPQAIFWLDGEALERVQVTISADMSDYDLEDPGYAYLKDELVHTMRAALHGLRDALGEPVHGSLQYGKSLCWEFPGVHVGVQNDQHCIILELVNPARREESRQIRLRHAVEDIQRTAWNQVTEDLGALVATLAAGSDLVVKGADHLSARFRALSDALMLELDDPDGATSQFSEGTRKHMINYQGWTPPTETRPRWLQRLSFPAMSRDYEHLAHCVIWSLRTQTTKDPKDLVLRSEGQGEVDTGAWPWS</sequence>
<reference evidence="2 3" key="1">
    <citation type="submission" date="2019-11" db="EMBL/GenBank/DDBJ databases">
        <title>Nocardia sp. nov. CT2-14 isolated from soil.</title>
        <authorList>
            <person name="Kanchanasin P."/>
            <person name="Tanasupawat S."/>
            <person name="Yuki M."/>
            <person name="Kudo T."/>
        </authorList>
    </citation>
    <scope>NUCLEOTIDE SEQUENCE [LARGE SCALE GENOMIC DNA]</scope>
    <source>
        <strain evidence="2 3">CT2-14</strain>
    </source>
</reference>
<accession>A0A6I3L848</accession>
<gene>
    <name evidence="2" type="ORF">GLP40_31350</name>
</gene>
<comment type="caution">
    <text evidence="2">The sequence shown here is derived from an EMBL/GenBank/DDBJ whole genome shotgun (WGS) entry which is preliminary data.</text>
</comment>
<dbReference type="RefSeq" id="WP_154791638.1">
    <property type="nucleotide sequence ID" value="NZ_WMBB01000021.1"/>
</dbReference>
<evidence type="ECO:0000259" key="1">
    <source>
        <dbReference type="Pfam" id="PF22552"/>
    </source>
</evidence>
<feature type="domain" description="TY-Chap N-terminal" evidence="1">
    <location>
        <begin position="510"/>
        <end position="615"/>
    </location>
</feature>
<dbReference type="Pfam" id="PF22552">
    <property type="entry name" value="TY-Chap3"/>
    <property type="match status" value="2"/>
</dbReference>
<evidence type="ECO:0000313" key="3">
    <source>
        <dbReference type="Proteomes" id="UP000432464"/>
    </source>
</evidence>
<name>A0A6I3L848_9NOCA</name>
<organism evidence="2 3">
    <name type="scientific">Nocardia aurantiaca</name>
    <dbReference type="NCBI Taxonomy" id="2675850"/>
    <lineage>
        <taxon>Bacteria</taxon>
        <taxon>Bacillati</taxon>
        <taxon>Actinomycetota</taxon>
        <taxon>Actinomycetes</taxon>
        <taxon>Mycobacteriales</taxon>
        <taxon>Nocardiaceae</taxon>
        <taxon>Nocardia</taxon>
    </lineage>
</organism>
<dbReference type="Pfam" id="PF19818">
    <property type="entry name" value="DUF6301"/>
    <property type="match status" value="2"/>
</dbReference>
<dbReference type="InterPro" id="IPR046268">
    <property type="entry name" value="DUF6301"/>
</dbReference>
<dbReference type="Proteomes" id="UP000432464">
    <property type="component" value="Unassembled WGS sequence"/>
</dbReference>
<proteinExistence type="predicted"/>
<feature type="domain" description="TY-Chap N-terminal" evidence="1">
    <location>
        <begin position="175"/>
        <end position="289"/>
    </location>
</feature>
<dbReference type="EMBL" id="WMBB01000021">
    <property type="protein sequence ID" value="MTE17220.1"/>
    <property type="molecule type" value="Genomic_DNA"/>
</dbReference>
<dbReference type="InterPro" id="IPR054344">
    <property type="entry name" value="TY-Chap_N"/>
</dbReference>
<evidence type="ECO:0000313" key="2">
    <source>
        <dbReference type="EMBL" id="MTE17220.1"/>
    </source>
</evidence>